<proteinExistence type="predicted"/>
<name>A0A5J9W9M1_9POAL</name>
<evidence type="ECO:0000313" key="2">
    <source>
        <dbReference type="EMBL" id="TVU44595.1"/>
    </source>
</evidence>
<dbReference type="Gramene" id="TVU44595">
    <property type="protein sequence ID" value="TVU44595"/>
    <property type="gene ID" value="EJB05_04040"/>
</dbReference>
<evidence type="ECO:0000313" key="3">
    <source>
        <dbReference type="Proteomes" id="UP000324897"/>
    </source>
</evidence>
<evidence type="ECO:0000313" key="1">
    <source>
        <dbReference type="EMBL" id="TVU44588.1"/>
    </source>
</evidence>
<accession>A0A5J9W9M1</accession>
<reference evidence="2 3" key="1">
    <citation type="journal article" date="2019" name="Sci. Rep.">
        <title>A high-quality genome of Eragrostis curvula grass provides insights into Poaceae evolution and supports new strategies to enhance forage quality.</title>
        <authorList>
            <person name="Carballo J."/>
            <person name="Santos B.A.C.M."/>
            <person name="Zappacosta D."/>
            <person name="Garbus I."/>
            <person name="Selva J.P."/>
            <person name="Gallo C.A."/>
            <person name="Diaz A."/>
            <person name="Albertini E."/>
            <person name="Caccamo M."/>
            <person name="Echenique V."/>
        </authorList>
    </citation>
    <scope>NUCLEOTIDE SEQUENCE [LARGE SCALE GENOMIC DNA]</scope>
    <source>
        <strain evidence="3">cv. Victoria</strain>
        <tissue evidence="2">Leaf</tissue>
    </source>
</reference>
<keyword evidence="3" id="KW-1185">Reference proteome</keyword>
<dbReference type="Gramene" id="TVU44588">
    <property type="protein sequence ID" value="TVU44588"/>
    <property type="gene ID" value="EJB05_04033"/>
</dbReference>
<protein>
    <submittedName>
        <fullName evidence="2">Uncharacterized protein</fullName>
    </submittedName>
</protein>
<dbReference type="EMBL" id="RWGY01000004">
    <property type="protein sequence ID" value="TVU44588.1"/>
    <property type="molecule type" value="Genomic_DNA"/>
</dbReference>
<organism evidence="2 3">
    <name type="scientific">Eragrostis curvula</name>
    <name type="common">weeping love grass</name>
    <dbReference type="NCBI Taxonomy" id="38414"/>
    <lineage>
        <taxon>Eukaryota</taxon>
        <taxon>Viridiplantae</taxon>
        <taxon>Streptophyta</taxon>
        <taxon>Embryophyta</taxon>
        <taxon>Tracheophyta</taxon>
        <taxon>Spermatophyta</taxon>
        <taxon>Magnoliopsida</taxon>
        <taxon>Liliopsida</taxon>
        <taxon>Poales</taxon>
        <taxon>Poaceae</taxon>
        <taxon>PACMAD clade</taxon>
        <taxon>Chloridoideae</taxon>
        <taxon>Eragrostideae</taxon>
        <taxon>Eragrostidinae</taxon>
        <taxon>Eragrostis</taxon>
    </lineage>
</organism>
<dbReference type="AlphaFoldDB" id="A0A5J9W9M1"/>
<dbReference type="Proteomes" id="UP000324897">
    <property type="component" value="Chromosome 5"/>
</dbReference>
<comment type="caution">
    <text evidence="2">The sequence shown here is derived from an EMBL/GenBank/DDBJ whole genome shotgun (WGS) entry which is preliminary data.</text>
</comment>
<gene>
    <name evidence="1" type="ORF">EJB05_04033</name>
    <name evidence="2" type="ORF">EJB05_04040</name>
</gene>
<sequence>MGYPHCHITIVCGSILALFRPQKETWQPFIAATIQELSQEFNSPKIRLGLSDPMGQTPRMSIQMKLALRTFSSADVPSSLPAAVRLFCPSC</sequence>
<feature type="non-terminal residue" evidence="2">
    <location>
        <position position="1"/>
    </location>
</feature>
<dbReference type="EMBL" id="RWGY01000004">
    <property type="protein sequence ID" value="TVU44595.1"/>
    <property type="molecule type" value="Genomic_DNA"/>
</dbReference>